<dbReference type="InterPro" id="IPR036736">
    <property type="entry name" value="ACP-like_sf"/>
</dbReference>
<keyword evidence="10" id="KW-0276">Fatty acid metabolism</keyword>
<keyword evidence="11 14" id="KW-0067">ATP-binding</keyword>
<evidence type="ECO:0000256" key="15">
    <source>
        <dbReference type="RuleBase" id="RU000722"/>
    </source>
</evidence>
<evidence type="ECO:0000256" key="14">
    <source>
        <dbReference type="PROSITE-ProRule" id="PRU10141"/>
    </source>
</evidence>
<dbReference type="Gramene" id="EME27063">
    <property type="protein sequence ID" value="EME27063"/>
    <property type="gene ID" value="Gasu_53970"/>
</dbReference>
<dbReference type="Gene3D" id="1.10.510.10">
    <property type="entry name" value="Transferase(Phosphotransferase) domain 1"/>
    <property type="match status" value="1"/>
</dbReference>
<keyword evidence="19" id="KW-1185">Reference proteome</keyword>
<dbReference type="PROSITE" id="PS50011">
    <property type="entry name" value="PROTEIN_KINASE_DOM"/>
    <property type="match status" value="1"/>
</dbReference>
<dbReference type="PANTHER" id="PTHR11584:SF369">
    <property type="entry name" value="MITOGEN-ACTIVATED PROTEIN KINASE KINASE KINASE 19-RELATED"/>
    <property type="match status" value="1"/>
</dbReference>
<dbReference type="InterPro" id="IPR011989">
    <property type="entry name" value="ARM-like"/>
</dbReference>
<dbReference type="InterPro" id="IPR003231">
    <property type="entry name" value="ACP"/>
</dbReference>
<dbReference type="EMBL" id="KB454538">
    <property type="protein sequence ID" value="EME27063.1"/>
    <property type="molecule type" value="Genomic_DNA"/>
</dbReference>
<dbReference type="HAMAP" id="MF_01217">
    <property type="entry name" value="Acyl_carrier"/>
    <property type="match status" value="1"/>
</dbReference>
<dbReference type="NCBIfam" id="TIGR00517">
    <property type="entry name" value="acyl_carrier"/>
    <property type="match status" value="1"/>
</dbReference>
<dbReference type="PROSITE" id="PS50075">
    <property type="entry name" value="CARRIER"/>
    <property type="match status" value="1"/>
</dbReference>
<reference evidence="19" key="1">
    <citation type="journal article" date="2013" name="Science">
        <title>Gene transfer from bacteria and archaea facilitated evolution of an extremophilic eukaryote.</title>
        <authorList>
            <person name="Schonknecht G."/>
            <person name="Chen W.H."/>
            <person name="Ternes C.M."/>
            <person name="Barbier G.G."/>
            <person name="Shrestha R.P."/>
            <person name="Stanke M."/>
            <person name="Brautigam A."/>
            <person name="Baker B.J."/>
            <person name="Banfield J.F."/>
            <person name="Garavito R.M."/>
            <person name="Carr K."/>
            <person name="Wilkerson C."/>
            <person name="Rensing S.A."/>
            <person name="Gagneul D."/>
            <person name="Dickenson N.E."/>
            <person name="Oesterhelt C."/>
            <person name="Lercher M.J."/>
            <person name="Weber A.P."/>
        </authorList>
    </citation>
    <scope>NUCLEOTIDE SEQUENCE [LARGE SCALE GENOMIC DNA]</scope>
    <source>
        <strain evidence="19">074W</strain>
    </source>
</reference>
<dbReference type="SMART" id="SM00220">
    <property type="entry name" value="S_TKc"/>
    <property type="match status" value="1"/>
</dbReference>
<dbReference type="PROSITE" id="PS00107">
    <property type="entry name" value="PROTEIN_KINASE_ATP"/>
    <property type="match status" value="1"/>
</dbReference>
<name>M2XTT0_GALSU</name>
<organism evidence="18 19">
    <name type="scientific">Galdieria sulphuraria</name>
    <name type="common">Red alga</name>
    <dbReference type="NCBI Taxonomy" id="130081"/>
    <lineage>
        <taxon>Eukaryota</taxon>
        <taxon>Rhodophyta</taxon>
        <taxon>Bangiophyceae</taxon>
        <taxon>Galdieriales</taxon>
        <taxon>Galdieriaceae</taxon>
        <taxon>Galdieria</taxon>
    </lineage>
</organism>
<evidence type="ECO:0000313" key="19">
    <source>
        <dbReference type="Proteomes" id="UP000030680"/>
    </source>
</evidence>
<keyword evidence="12" id="KW-0443">Lipid metabolism</keyword>
<feature type="binding site" evidence="14">
    <location>
        <position position="47"/>
    </location>
    <ligand>
        <name>ATP</name>
        <dbReference type="ChEBI" id="CHEBI:30616"/>
    </ligand>
</feature>
<dbReference type="PANTHER" id="PTHR11584">
    <property type="entry name" value="SERINE/THREONINE PROTEIN KINASE"/>
    <property type="match status" value="1"/>
</dbReference>
<keyword evidence="7 18" id="KW-0808">Transferase</keyword>
<evidence type="ECO:0000256" key="10">
    <source>
        <dbReference type="ARBA" id="ARBA00022832"/>
    </source>
</evidence>
<evidence type="ECO:0000256" key="2">
    <source>
        <dbReference type="ARBA" id="ARBA00010930"/>
    </source>
</evidence>
<evidence type="ECO:0000256" key="8">
    <source>
        <dbReference type="ARBA" id="ARBA00022741"/>
    </source>
</evidence>
<proteinExistence type="inferred from homology"/>
<dbReference type="OrthoDB" id="8693905at2759"/>
<keyword evidence="13 15" id="KW-0275">Fatty acid biosynthesis</keyword>
<keyword evidence="5 18" id="KW-0723">Serine/threonine-protein kinase</keyword>
<evidence type="ECO:0000259" key="17">
    <source>
        <dbReference type="PROSITE" id="PS50075"/>
    </source>
</evidence>
<comment type="similarity">
    <text evidence="2">Belongs to the acyl carrier protein (ACP) family.</text>
</comment>
<evidence type="ECO:0000256" key="5">
    <source>
        <dbReference type="ARBA" id="ARBA00022527"/>
    </source>
</evidence>
<evidence type="ECO:0000256" key="9">
    <source>
        <dbReference type="ARBA" id="ARBA00022777"/>
    </source>
</evidence>
<dbReference type="STRING" id="130081.M2XTT0"/>
<evidence type="ECO:0000259" key="16">
    <source>
        <dbReference type="PROSITE" id="PS50011"/>
    </source>
</evidence>
<evidence type="ECO:0000256" key="12">
    <source>
        <dbReference type="ARBA" id="ARBA00023098"/>
    </source>
</evidence>
<keyword evidence="3 15" id="KW-0596">Phosphopantetheine</keyword>
<dbReference type="SUPFAM" id="SSF47336">
    <property type="entry name" value="ACP-like"/>
    <property type="match status" value="1"/>
</dbReference>
<comment type="function">
    <text evidence="15">Carrier of the growing fatty acid chain in fatty acid biosynthesis.</text>
</comment>
<evidence type="ECO:0000313" key="18">
    <source>
        <dbReference type="EMBL" id="EME27063.1"/>
    </source>
</evidence>
<dbReference type="Pfam" id="PF00550">
    <property type="entry name" value="PP-binding"/>
    <property type="match status" value="1"/>
</dbReference>
<accession>M2XTT0</accession>
<dbReference type="InterPro" id="IPR017441">
    <property type="entry name" value="Protein_kinase_ATP_BS"/>
</dbReference>
<evidence type="ECO:0000256" key="1">
    <source>
        <dbReference type="ARBA" id="ARBA00005194"/>
    </source>
</evidence>
<evidence type="ECO:0000256" key="3">
    <source>
        <dbReference type="ARBA" id="ARBA00022450"/>
    </source>
</evidence>
<dbReference type="GO" id="GO:0006633">
    <property type="term" value="P:fatty acid biosynthetic process"/>
    <property type="evidence" value="ECO:0007669"/>
    <property type="project" value="UniProtKB-KW"/>
</dbReference>
<dbReference type="Pfam" id="PF00069">
    <property type="entry name" value="Pkinase"/>
    <property type="match status" value="1"/>
</dbReference>
<keyword evidence="6" id="KW-0597">Phosphoprotein</keyword>
<dbReference type="eggNOG" id="KOG0198">
    <property type="taxonomic scope" value="Eukaryota"/>
</dbReference>
<comment type="pathway">
    <text evidence="1">Lipid metabolism; fatty acid biosynthesis.</text>
</comment>
<dbReference type="GO" id="GO:0005524">
    <property type="term" value="F:ATP binding"/>
    <property type="evidence" value="ECO:0007669"/>
    <property type="project" value="UniProtKB-UniRule"/>
</dbReference>
<dbReference type="Proteomes" id="UP000030680">
    <property type="component" value="Unassembled WGS sequence"/>
</dbReference>
<sequence length="1100" mass="125738">MSGSSSRFVHSRRVGNKYILGERIGKGRYGAVFEGFDLESGRVVAIKQLPTKGIPIEEVNSLKSEIKLLRNLQHRNIVEYIGFHEEKEDDKVNIIMEYVEGGSLAKTVNKFSSFPEPLVAFYVEQILEGLVYLHEQGVVHRDIKGANLLSTKEGLIKLADFGVAARLDEISSKNSPVEVVGTPYWMAPEIIELSGCSTASDIWSVGCTVVELLTGSPPYSEYTAMSALFHIVSDAHPPLPSTVSSELEDFLLRCFNKDVTSRVSAKELLSHRWISKSKEVPYDKSTYSLRNETITSLQSKLTSLQHLEKSKETSSVQVSKLEQFEEPKEEEIFDDLFVNDHLSNIAVQRENTSNDRMDVTQHLWQRLQQSLDATVTADGGTELDVVDELDDFVWLNLRSNQGEQQILAKERALKLLSGMFDDQSQMETRKQCLSELLSLLTTYPNLSQFFTSEGTFSLLLEILDYPRCEQHKLEFVLQLMLHVLCSFDGQESIRLEDIRDLGQFLSSMGFFPIAIKLIDSRISEQVRQLTFQMLSVILSEREENILMFFACRGAPRILSTFFEEVNIEVDKHILGTLKALYFVTEKWCHSFGREWCRSMAKYGFIERFMGFFYRLTNLEEIQDTSYAMRDEMMLISLRTLEKFSLFVQGEQSDVTIRTHFQSTQVLSPMCQLLSRLKGSSCLECFLSIFETLCRNTETHDILQECGAIQILVRLLSTLCDEGGSDPCRRHILLSLYYLCLASPKRKEDAAIHGIIPILQSIIRHSGILFSANGRKFISIETTKSVEMLCWFATVRSRKVMQLLLKSNGVEFFLDLLSVVPGKDKAKAGSSLVELLEREPSQVETILLREKNIQRIVHLVTTLGQNEIEYMLDSYVRMLVLSLKIRESLYQHQAVEKFFSRLKHPKTSVRKLLLQILQLLLHDYPRVFSRGEKQVLLDLERNDSAVMSNIDKLIMSWRCFVGGFFRPASWRAIVCKETQRPNLKGYIPFRSCSTSHSWEPKPLESVPLGSGIAFSKNVYMDPEEVTERVLEVVKLFEKVDPGKVHREAYFEKDLGLDSLDTVELLIALEDEFEVEIPDEHAEQMSNCLDVIRYFSTHLYAT</sequence>
<dbReference type="InterPro" id="IPR009081">
    <property type="entry name" value="PP-bd_ACP"/>
</dbReference>
<evidence type="ECO:0000256" key="13">
    <source>
        <dbReference type="ARBA" id="ARBA00023160"/>
    </source>
</evidence>
<dbReference type="Gene3D" id="1.25.10.10">
    <property type="entry name" value="Leucine-rich Repeat Variant"/>
    <property type="match status" value="2"/>
</dbReference>
<dbReference type="GeneID" id="17085999"/>
<evidence type="ECO:0000256" key="7">
    <source>
        <dbReference type="ARBA" id="ARBA00022679"/>
    </source>
</evidence>
<dbReference type="AlphaFoldDB" id="M2XTT0"/>
<dbReference type="SUPFAM" id="SSF48371">
    <property type="entry name" value="ARM repeat"/>
    <property type="match status" value="1"/>
</dbReference>
<dbReference type="FunFam" id="1.10.1200.10:FF:000003">
    <property type="entry name" value="Acyl carrier protein"/>
    <property type="match status" value="1"/>
</dbReference>
<gene>
    <name evidence="18" type="ORF">Gasu_53970</name>
</gene>
<protein>
    <recommendedName>
        <fullName evidence="15">Acyl carrier protein</fullName>
    </recommendedName>
</protein>
<dbReference type="InterPro" id="IPR016024">
    <property type="entry name" value="ARM-type_fold"/>
</dbReference>
<dbReference type="InterPro" id="IPR000719">
    <property type="entry name" value="Prot_kinase_dom"/>
</dbReference>
<dbReference type="RefSeq" id="XP_005703583.1">
    <property type="nucleotide sequence ID" value="XM_005703526.1"/>
</dbReference>
<dbReference type="Gene3D" id="1.10.1200.10">
    <property type="entry name" value="ACP-like"/>
    <property type="match status" value="1"/>
</dbReference>
<dbReference type="GO" id="GO:0005739">
    <property type="term" value="C:mitochondrion"/>
    <property type="evidence" value="ECO:0007669"/>
    <property type="project" value="UniProtKB-ARBA"/>
</dbReference>
<dbReference type="GO" id="GO:0004674">
    <property type="term" value="F:protein serine/threonine kinase activity"/>
    <property type="evidence" value="ECO:0007669"/>
    <property type="project" value="UniProtKB-KW"/>
</dbReference>
<feature type="domain" description="Protein kinase" evidence="16">
    <location>
        <begin position="18"/>
        <end position="274"/>
    </location>
</feature>
<evidence type="ECO:0000256" key="11">
    <source>
        <dbReference type="ARBA" id="ARBA00022840"/>
    </source>
</evidence>
<dbReference type="CDD" id="cd06627">
    <property type="entry name" value="STKc_Cdc7_like"/>
    <property type="match status" value="1"/>
</dbReference>
<keyword evidence="4 15" id="KW-0444">Lipid biosynthesis</keyword>
<keyword evidence="9 18" id="KW-0418">Kinase</keyword>
<feature type="domain" description="Carrier" evidence="17">
    <location>
        <begin position="1022"/>
        <end position="1097"/>
    </location>
</feature>
<dbReference type="KEGG" id="gsl:Gasu_53970"/>
<keyword evidence="8 14" id="KW-0547">Nucleotide-binding</keyword>
<evidence type="ECO:0000256" key="4">
    <source>
        <dbReference type="ARBA" id="ARBA00022516"/>
    </source>
</evidence>
<dbReference type="InterPro" id="IPR011009">
    <property type="entry name" value="Kinase-like_dom_sf"/>
</dbReference>
<evidence type="ECO:0000256" key="6">
    <source>
        <dbReference type="ARBA" id="ARBA00022553"/>
    </source>
</evidence>
<dbReference type="SUPFAM" id="SSF56112">
    <property type="entry name" value="Protein kinase-like (PK-like)"/>
    <property type="match status" value="1"/>
</dbReference>